<evidence type="ECO:0000256" key="3">
    <source>
        <dbReference type="ARBA" id="ARBA00022692"/>
    </source>
</evidence>
<keyword evidence="2" id="KW-0813">Transport</keyword>
<dbReference type="PANTHER" id="PTHR43791:SF54">
    <property type="entry name" value="MAJOR FACILITATOR SUPERFAMILY (MFS) PROFILE DOMAIN-CONTAINING PROTEIN-RELATED"/>
    <property type="match status" value="1"/>
</dbReference>
<dbReference type="InterPro" id="IPR036259">
    <property type="entry name" value="MFS_trans_sf"/>
</dbReference>
<reference evidence="7" key="1">
    <citation type="submission" date="2020-06" db="EMBL/GenBank/DDBJ databases">
        <authorList>
            <person name="Onetto C."/>
        </authorList>
    </citation>
    <scope>NUCLEOTIDE SEQUENCE</scope>
</reference>
<feature type="transmembrane region" description="Helical" evidence="6">
    <location>
        <begin position="165"/>
        <end position="181"/>
    </location>
</feature>
<organism evidence="7 8">
    <name type="scientific">Aureobasidium vineae</name>
    <dbReference type="NCBI Taxonomy" id="2773715"/>
    <lineage>
        <taxon>Eukaryota</taxon>
        <taxon>Fungi</taxon>
        <taxon>Dikarya</taxon>
        <taxon>Ascomycota</taxon>
        <taxon>Pezizomycotina</taxon>
        <taxon>Dothideomycetes</taxon>
        <taxon>Dothideomycetidae</taxon>
        <taxon>Dothideales</taxon>
        <taxon>Saccotheciaceae</taxon>
        <taxon>Aureobasidium</taxon>
    </lineage>
</organism>
<proteinExistence type="predicted"/>
<evidence type="ECO:0000313" key="7">
    <source>
        <dbReference type="EMBL" id="CAD0084620.1"/>
    </source>
</evidence>
<keyword evidence="4 6" id="KW-1133">Transmembrane helix</keyword>
<dbReference type="EMBL" id="CAIJEN010000004">
    <property type="protein sequence ID" value="CAD0084620.1"/>
    <property type="molecule type" value="Genomic_DNA"/>
</dbReference>
<evidence type="ECO:0000256" key="1">
    <source>
        <dbReference type="ARBA" id="ARBA00004141"/>
    </source>
</evidence>
<comment type="caution">
    <text evidence="7">The sequence shown here is derived from an EMBL/GenBank/DDBJ whole genome shotgun (WGS) entry which is preliminary data.</text>
</comment>
<dbReference type="SUPFAM" id="SSF103473">
    <property type="entry name" value="MFS general substrate transporter"/>
    <property type="match status" value="1"/>
</dbReference>
<dbReference type="PANTHER" id="PTHR43791">
    <property type="entry name" value="PERMEASE-RELATED"/>
    <property type="match status" value="1"/>
</dbReference>
<evidence type="ECO:0000256" key="6">
    <source>
        <dbReference type="SAM" id="Phobius"/>
    </source>
</evidence>
<evidence type="ECO:0000256" key="2">
    <source>
        <dbReference type="ARBA" id="ARBA00022448"/>
    </source>
</evidence>
<keyword evidence="5 6" id="KW-0472">Membrane</keyword>
<comment type="subcellular location">
    <subcellularLocation>
        <location evidence="1">Membrane</location>
        <topology evidence="1">Multi-pass membrane protein</topology>
    </subcellularLocation>
</comment>
<feature type="transmembrane region" description="Helical" evidence="6">
    <location>
        <begin position="133"/>
        <end position="153"/>
    </location>
</feature>
<dbReference type="Proteomes" id="UP000716446">
    <property type="component" value="Unassembled WGS sequence"/>
</dbReference>
<dbReference type="AlphaFoldDB" id="A0A9N8P7H1"/>
<keyword evidence="8" id="KW-1185">Reference proteome</keyword>
<name>A0A9N8P7H1_9PEZI</name>
<protein>
    <submittedName>
        <fullName evidence="7">Uncharacterized protein</fullName>
    </submittedName>
</protein>
<evidence type="ECO:0000256" key="4">
    <source>
        <dbReference type="ARBA" id="ARBA00022989"/>
    </source>
</evidence>
<keyword evidence="3 6" id="KW-0812">Transmembrane</keyword>
<sequence>MLNNLDLKHGGGSSSSIAKDPEQVEVYEYNKYAGMGLTHEEADFFENFSTEQRKALIRKVDLRLVPVLALLYLFSHIDRANIGNAKIEVPSNVLLKKFKRPSTYIGILVVSWGTIMTMTGLVKNFAGLMTRLALFYCASALSGACSGLLAFAISKMDGLGGRPGWAWIFLLEYVFPMAEVVS</sequence>
<feature type="transmembrane region" description="Helical" evidence="6">
    <location>
        <begin position="102"/>
        <end position="121"/>
    </location>
</feature>
<evidence type="ECO:0000256" key="5">
    <source>
        <dbReference type="ARBA" id="ARBA00023136"/>
    </source>
</evidence>
<evidence type="ECO:0000313" key="8">
    <source>
        <dbReference type="Proteomes" id="UP000716446"/>
    </source>
</evidence>
<dbReference type="GO" id="GO:0016020">
    <property type="term" value="C:membrane"/>
    <property type="evidence" value="ECO:0007669"/>
    <property type="project" value="UniProtKB-SubCell"/>
</dbReference>
<dbReference type="GO" id="GO:0022857">
    <property type="term" value="F:transmembrane transporter activity"/>
    <property type="evidence" value="ECO:0007669"/>
    <property type="project" value="TreeGrafter"/>
</dbReference>
<accession>A0A9N8P7H1</accession>
<gene>
    <name evidence="7" type="ORF">AWRI4619_LOCUS3187</name>
</gene>